<gene>
    <name evidence="4" type="ORF">SAMN04488505_108189</name>
</gene>
<dbReference type="Proteomes" id="UP000198984">
    <property type="component" value="Unassembled WGS sequence"/>
</dbReference>
<dbReference type="RefSeq" id="WP_089918872.1">
    <property type="nucleotide sequence ID" value="NZ_FOBB01000008.1"/>
</dbReference>
<feature type="domain" description="Protein FecR C-terminal" evidence="3">
    <location>
        <begin position="329"/>
        <end position="397"/>
    </location>
</feature>
<dbReference type="OrthoDB" id="1452822at2"/>
<organism evidence="4 5">
    <name type="scientific">Chitinophaga rupis</name>
    <dbReference type="NCBI Taxonomy" id="573321"/>
    <lineage>
        <taxon>Bacteria</taxon>
        <taxon>Pseudomonadati</taxon>
        <taxon>Bacteroidota</taxon>
        <taxon>Chitinophagia</taxon>
        <taxon>Chitinophagales</taxon>
        <taxon>Chitinophagaceae</taxon>
        <taxon>Chitinophaga</taxon>
    </lineage>
</organism>
<dbReference type="InterPro" id="IPR006860">
    <property type="entry name" value="FecR"/>
</dbReference>
<keyword evidence="1" id="KW-1133">Transmembrane helix</keyword>
<proteinExistence type="predicted"/>
<evidence type="ECO:0000256" key="1">
    <source>
        <dbReference type="SAM" id="Phobius"/>
    </source>
</evidence>
<keyword evidence="1" id="KW-0812">Transmembrane</keyword>
<dbReference type="Gene3D" id="2.60.120.1440">
    <property type="match status" value="1"/>
</dbReference>
<evidence type="ECO:0000313" key="5">
    <source>
        <dbReference type="Proteomes" id="UP000198984"/>
    </source>
</evidence>
<dbReference type="Gene3D" id="3.55.50.30">
    <property type="match status" value="1"/>
</dbReference>
<dbReference type="Pfam" id="PF16344">
    <property type="entry name" value="FecR_C"/>
    <property type="match status" value="1"/>
</dbReference>
<evidence type="ECO:0000259" key="3">
    <source>
        <dbReference type="Pfam" id="PF16344"/>
    </source>
</evidence>
<accession>A0A1H8E541</accession>
<feature type="domain" description="FecR protein" evidence="2">
    <location>
        <begin position="192"/>
        <end position="287"/>
    </location>
</feature>
<dbReference type="PANTHER" id="PTHR30273">
    <property type="entry name" value="PERIPLASMIC SIGNAL SENSOR AND SIGMA FACTOR ACTIVATOR FECR-RELATED"/>
    <property type="match status" value="1"/>
</dbReference>
<sequence>MQRAELDKLFDQYLAETISAADLQRLCETLEEPEHAAAWEAFIEQLCNRENLHGLTNAGDVESALAAIKQQMAELDGAAILAPVAGSGHTAPRIHFMRRWGWAAAAIILLLAAGIYYWPRGSFKQPAAVVQQKGDVAPGANRAILTLADGSRITLDSTGNQVIRQGGTAVRQHGDSLQYEAKEKEALIAYNTLATPRGSQFRVTLSDGTKVWLNAASSLQFPVAFTGTERVVKLSGEAYFEIAGNPQQPFKVVANGMEVQVLGTRFNISAYQDESLIKTTLLQGAVKLVSAASQVLLQPGEQGVLSSPLAAFRVKTVNPEDAVAWKNGYFAFDNAGIQEVMQQIARWYDVEVVFTDNSIKGNFGGTVSRYNDVTAVLKRLEMTGVVHFKKEDRKIIVMP</sequence>
<evidence type="ECO:0000259" key="2">
    <source>
        <dbReference type="Pfam" id="PF04773"/>
    </source>
</evidence>
<dbReference type="InterPro" id="IPR012373">
    <property type="entry name" value="Ferrdict_sens_TM"/>
</dbReference>
<evidence type="ECO:0000313" key="4">
    <source>
        <dbReference type="EMBL" id="SEN14565.1"/>
    </source>
</evidence>
<feature type="transmembrane region" description="Helical" evidence="1">
    <location>
        <begin position="100"/>
        <end position="118"/>
    </location>
</feature>
<dbReference type="Pfam" id="PF04773">
    <property type="entry name" value="FecR"/>
    <property type="match status" value="1"/>
</dbReference>
<dbReference type="EMBL" id="FOBB01000008">
    <property type="protein sequence ID" value="SEN14565.1"/>
    <property type="molecule type" value="Genomic_DNA"/>
</dbReference>
<dbReference type="GO" id="GO:0016989">
    <property type="term" value="F:sigma factor antagonist activity"/>
    <property type="evidence" value="ECO:0007669"/>
    <property type="project" value="TreeGrafter"/>
</dbReference>
<reference evidence="4 5" key="1">
    <citation type="submission" date="2016-10" db="EMBL/GenBank/DDBJ databases">
        <authorList>
            <person name="de Groot N.N."/>
        </authorList>
    </citation>
    <scope>NUCLEOTIDE SEQUENCE [LARGE SCALE GENOMIC DNA]</scope>
    <source>
        <strain evidence="4 5">DSM 21039</strain>
    </source>
</reference>
<dbReference type="AlphaFoldDB" id="A0A1H8E541"/>
<keyword evidence="1" id="KW-0472">Membrane</keyword>
<dbReference type="STRING" id="573321.SAMN04488505_108189"/>
<dbReference type="PANTHER" id="PTHR30273:SF2">
    <property type="entry name" value="PROTEIN FECR"/>
    <property type="match status" value="1"/>
</dbReference>
<keyword evidence="5" id="KW-1185">Reference proteome</keyword>
<dbReference type="InterPro" id="IPR032508">
    <property type="entry name" value="FecR_C"/>
</dbReference>
<protein>
    <submittedName>
        <fullName evidence="4">FecR family protein</fullName>
    </submittedName>
</protein>
<name>A0A1H8E541_9BACT</name>